<keyword evidence="1" id="KW-1133">Transmembrane helix</keyword>
<dbReference type="EMBL" id="GG749564">
    <property type="protein sequence ID" value="KMW69076.1"/>
    <property type="molecule type" value="Genomic_DNA"/>
</dbReference>
<proteinExistence type="predicted"/>
<feature type="non-terminal residue" evidence="2">
    <location>
        <position position="1"/>
    </location>
</feature>
<dbReference type="AlphaFoldDB" id="A0A0J9ESN6"/>
<protein>
    <submittedName>
        <fullName evidence="2">Uncharacterized protein</fullName>
    </submittedName>
</protein>
<dbReference type="Proteomes" id="UP000007802">
    <property type="component" value="Unassembled WGS sequence"/>
</dbReference>
<gene>
    <name evidence="2" type="ORF">BDDG_13253</name>
</gene>
<organism evidence="2">
    <name type="scientific">Ajellomyces dermatitidis (strain ATCC 18188 / CBS 674.68)</name>
    <name type="common">Blastomyces dermatitidis</name>
    <dbReference type="NCBI Taxonomy" id="653446"/>
    <lineage>
        <taxon>Eukaryota</taxon>
        <taxon>Fungi</taxon>
        <taxon>Dikarya</taxon>
        <taxon>Ascomycota</taxon>
        <taxon>Pezizomycotina</taxon>
        <taxon>Eurotiomycetes</taxon>
        <taxon>Eurotiomycetidae</taxon>
        <taxon>Onygenales</taxon>
        <taxon>Ajellomycetaceae</taxon>
        <taxon>Blastomyces</taxon>
    </lineage>
</organism>
<keyword evidence="1" id="KW-0472">Membrane</keyword>
<evidence type="ECO:0000256" key="1">
    <source>
        <dbReference type="SAM" id="Phobius"/>
    </source>
</evidence>
<keyword evidence="1" id="KW-0812">Transmembrane</keyword>
<sequence>SLYVDRSVSADNSKLNIKSLIKNLKNIIMKKLSILYVTESFIFLSTLSVSFSAALSQSSTSVSMSDSSTSATSISVSDSSASAISAFSDSALSAFIINSSHFKKMLCRLNELHFSIKDIHVFRNKNADIILFYIYRYKTYTSYLRYYYKNELFTH</sequence>
<feature type="non-terminal residue" evidence="2">
    <location>
        <position position="155"/>
    </location>
</feature>
<evidence type="ECO:0000313" key="2">
    <source>
        <dbReference type="EMBL" id="KMW69076.1"/>
    </source>
</evidence>
<accession>A0A0J9ESN6</accession>
<name>A0A0J9ESN6_AJEDA</name>
<feature type="transmembrane region" description="Helical" evidence="1">
    <location>
        <begin position="34"/>
        <end position="55"/>
    </location>
</feature>
<reference evidence="2" key="1">
    <citation type="submission" date="2010-03" db="EMBL/GenBank/DDBJ databases">
        <title>Annotation of Blastomyces dermatitidis strain ATCC 18188.</title>
        <authorList>
            <consortium name="The Broad Institute Genome Sequencing Platform"/>
            <consortium name="Broad Institute Genome Sequencing Center for Infectious Disease."/>
            <person name="Cuomo C."/>
            <person name="Klein B."/>
            <person name="Sullivan T."/>
            <person name="Heitman J."/>
            <person name="Young S."/>
            <person name="Zeng Q."/>
            <person name="Gargeya S."/>
            <person name="Alvarado L."/>
            <person name="Berlin A.M."/>
            <person name="Chapman S.B."/>
            <person name="Chen Z."/>
            <person name="Freedman E."/>
            <person name="Gellesch M."/>
            <person name="Goldberg J."/>
            <person name="Griggs A."/>
            <person name="Gujja S."/>
            <person name="Heilman E."/>
            <person name="Heiman D."/>
            <person name="Howarth C."/>
            <person name="Mehta T."/>
            <person name="Neiman D."/>
            <person name="Pearson M."/>
            <person name="Roberts A."/>
            <person name="Saif S."/>
            <person name="Shea T."/>
            <person name="Shenoy N."/>
            <person name="Sisk P."/>
            <person name="Stolte C."/>
            <person name="Sykes S."/>
            <person name="White J."/>
            <person name="Yandava C."/>
            <person name="Haas B."/>
            <person name="Nusbaum C."/>
            <person name="Birren B."/>
        </authorList>
    </citation>
    <scope>NUCLEOTIDE SEQUENCE</scope>
    <source>
        <strain evidence="2">ATCC 18188</strain>
    </source>
</reference>